<sequence>MSLSELPFSTADSPSWRRAREKRVNRQTTPNCTPSVNSKMKVRDRRKLREKRRSPGAPFLPSTEETTSGDEDEKDFNSGTLTKETWQAPWAEGGARQNSVERTPSSGGHQPIGKRLSPAVANFMCRFRGSKSQSDLDADCEDNTADYDSASMMSASEALAPNSSQFFVPAASGEGDFR</sequence>
<reference evidence="3" key="1">
    <citation type="submission" date="2022-11" db="UniProtKB">
        <authorList>
            <consortium name="WormBaseParasite"/>
        </authorList>
    </citation>
    <scope>IDENTIFICATION</scope>
</reference>
<feature type="region of interest" description="Disordered" evidence="1">
    <location>
        <begin position="1"/>
        <end position="115"/>
    </location>
</feature>
<protein>
    <submittedName>
        <fullName evidence="3">Uncharacterized protein</fullName>
    </submittedName>
</protein>
<evidence type="ECO:0000256" key="1">
    <source>
        <dbReference type="SAM" id="MobiDB-lite"/>
    </source>
</evidence>
<dbReference type="Proteomes" id="UP000887566">
    <property type="component" value="Unplaced"/>
</dbReference>
<feature type="compositionally biased region" description="Polar residues" evidence="1">
    <location>
        <begin position="96"/>
        <end position="108"/>
    </location>
</feature>
<keyword evidence="2" id="KW-1185">Reference proteome</keyword>
<evidence type="ECO:0000313" key="2">
    <source>
        <dbReference type="Proteomes" id="UP000887566"/>
    </source>
</evidence>
<feature type="compositionally biased region" description="Basic residues" evidence="1">
    <location>
        <begin position="40"/>
        <end position="54"/>
    </location>
</feature>
<proteinExistence type="predicted"/>
<evidence type="ECO:0000313" key="3">
    <source>
        <dbReference type="WBParaSite" id="PSAMB.scaffold16190size1387.g36829.t1"/>
    </source>
</evidence>
<dbReference type="WBParaSite" id="PSAMB.scaffold16190size1387.g36829.t1">
    <property type="protein sequence ID" value="PSAMB.scaffold16190size1387.g36829.t1"/>
    <property type="gene ID" value="PSAMB.scaffold16190size1387.g36829"/>
</dbReference>
<feature type="compositionally biased region" description="Polar residues" evidence="1">
    <location>
        <begin position="26"/>
        <end position="38"/>
    </location>
</feature>
<accession>A0A914V727</accession>
<name>A0A914V727_9BILA</name>
<dbReference type="AlphaFoldDB" id="A0A914V727"/>
<organism evidence="2 3">
    <name type="scientific">Plectus sambesii</name>
    <dbReference type="NCBI Taxonomy" id="2011161"/>
    <lineage>
        <taxon>Eukaryota</taxon>
        <taxon>Metazoa</taxon>
        <taxon>Ecdysozoa</taxon>
        <taxon>Nematoda</taxon>
        <taxon>Chromadorea</taxon>
        <taxon>Plectida</taxon>
        <taxon>Plectina</taxon>
        <taxon>Plectoidea</taxon>
        <taxon>Plectidae</taxon>
        <taxon>Plectus</taxon>
    </lineage>
</organism>